<keyword evidence="2" id="KW-1133">Transmembrane helix</keyword>
<dbReference type="STRING" id="1271860.SAMN05216174_11734"/>
<feature type="region of interest" description="Disordered" evidence="1">
    <location>
        <begin position="1"/>
        <end position="23"/>
    </location>
</feature>
<accession>A0A1G6XEW9</accession>
<reference evidence="4" key="1">
    <citation type="submission" date="2016-10" db="EMBL/GenBank/DDBJ databases">
        <authorList>
            <person name="Varghese N."/>
            <person name="Submissions S."/>
        </authorList>
    </citation>
    <scope>NUCLEOTIDE SEQUENCE [LARGE SCALE GENOMIC DNA]</scope>
    <source>
        <strain evidence="4">IBRC-M 10403</strain>
    </source>
</reference>
<keyword evidence="4" id="KW-1185">Reference proteome</keyword>
<name>A0A1G6XEW9_9PSEU</name>
<evidence type="ECO:0000256" key="2">
    <source>
        <dbReference type="SAM" id="Phobius"/>
    </source>
</evidence>
<feature type="transmembrane region" description="Helical" evidence="2">
    <location>
        <begin position="31"/>
        <end position="49"/>
    </location>
</feature>
<evidence type="ECO:0000256" key="1">
    <source>
        <dbReference type="SAM" id="MobiDB-lite"/>
    </source>
</evidence>
<protein>
    <submittedName>
        <fullName evidence="3">Capsular polysaccharide biosynthesis protein</fullName>
    </submittedName>
</protein>
<dbReference type="EMBL" id="FMZZ01000017">
    <property type="protein sequence ID" value="SDD75887.1"/>
    <property type="molecule type" value="Genomic_DNA"/>
</dbReference>
<dbReference type="AlphaFoldDB" id="A0A1G6XEW9"/>
<evidence type="ECO:0000313" key="4">
    <source>
        <dbReference type="Proteomes" id="UP000199501"/>
    </source>
</evidence>
<keyword evidence="2" id="KW-0812">Transmembrane</keyword>
<dbReference type="Proteomes" id="UP000199501">
    <property type="component" value="Unassembled WGS sequence"/>
</dbReference>
<sequence>MTATATRPVAAAKVTATRPSGRRGDGFRQTVALSVLVGLVAGALVLFVVGMRNPLYEGRVGLIASPVSEQSGSAAQYGEVVSLVLPALVELARSPSVLAEATSRVPDGPTPAELGANISVELVPASGLARLSVRAPSAEAAGALVFALAGAIIDADLLQPVSTLRLLDDRADLTRVAPDWPLVIGLALGAAAAAGVATAVLRNLPRSGRSAEDDAVRAALESAGLRPAAVLRGDDPRLVDRLQMLCAAAARPAKALAVVPELADRAESLNRELAAKADGTAEADPAVIAVARRGRGPQDELTATVGVLPENTVLVAVVLT</sequence>
<evidence type="ECO:0000313" key="3">
    <source>
        <dbReference type="EMBL" id="SDD75887.1"/>
    </source>
</evidence>
<dbReference type="RefSeq" id="WP_228771948.1">
    <property type="nucleotide sequence ID" value="NZ_FMZZ01000017.1"/>
</dbReference>
<keyword evidence="2" id="KW-0472">Membrane</keyword>
<proteinExistence type="predicted"/>
<gene>
    <name evidence="3" type="ORF">SAMN05216174_11734</name>
</gene>
<organism evidence="3 4">
    <name type="scientific">Actinokineospora iranica</name>
    <dbReference type="NCBI Taxonomy" id="1271860"/>
    <lineage>
        <taxon>Bacteria</taxon>
        <taxon>Bacillati</taxon>
        <taxon>Actinomycetota</taxon>
        <taxon>Actinomycetes</taxon>
        <taxon>Pseudonocardiales</taxon>
        <taxon>Pseudonocardiaceae</taxon>
        <taxon>Actinokineospora</taxon>
    </lineage>
</organism>